<dbReference type="InterPro" id="IPR000873">
    <property type="entry name" value="AMP-dep_synth/lig_dom"/>
</dbReference>
<dbReference type="EMBL" id="DQVM01000137">
    <property type="protein sequence ID" value="HIQ30314.1"/>
    <property type="molecule type" value="Genomic_DNA"/>
</dbReference>
<sequence length="677" mass="76467">MSGEGVSFLGEPLPFSEYIELPNWRHRHVGIEAYREFWRRSVENHEDFWASVAREIEWFSPWEKVLEKGEHPHVYRWFVGGKINISYLCLDKHVRGWRKNKLALIWEGEPVDGKGEPREVRKFTYYELWREINKIAYMLKELGIKRGDKVALYMPMIPELPMMLLALARLGAIFTVIFSGFSAENLAIRINDLGASLLVTADGFYRRGRLINLKEVADKALESTPSIERVIVVKRAGNEVRMKQGRDLWLHEELAKTPAAAYVEPERMNSDDILYVLYTSGTTGKPKGIIHDHGGYAVLLNATMKWIFDIRDDDIYFCVADIGWVTGHSYIVFGPMIAGATLVMYEGSLDYPEPDRWWAMIERYGVSVFYTTPTAVRMLMRFGEEPVKKHNLSTLRIIHSVGEPINPSAWRWLYEVVGDSRCPVGSTWWMTETGGIMISHAPGLMLVPLKPGTNGMPLPGVDADVVDENGEPVKPGERGLLVIKKPWPGMPAPPTGMWGEPERYRQVYFEKIKDRGFFFSGDYAVKDGDGYIWVAGRADEVLKVAGHRIGTYELESALVSHKAVAEAAVAGVPDEVKGEVPIAYVVLKEGYKPGPEIAEELKRWVKESFGPIAVPSNVFFVSKLPKTRSGKIMRRLVKAVAVGKPLGDVTTLEDEAAVEEVRQAYEEFTKALRGQKT</sequence>
<keyword evidence="2 9" id="KW-0436">Ligase</keyword>
<comment type="caution">
    <text evidence="9">The sequence shown here is derived from an EMBL/GenBank/DDBJ whole genome shotgun (WGS) entry which is preliminary data.</text>
</comment>
<dbReference type="Proteomes" id="UP000608579">
    <property type="component" value="Unassembled WGS sequence"/>
</dbReference>
<dbReference type="GO" id="GO:0005524">
    <property type="term" value="F:ATP binding"/>
    <property type="evidence" value="ECO:0007669"/>
    <property type="project" value="UniProtKB-KW"/>
</dbReference>
<dbReference type="Gene3D" id="3.40.50.12780">
    <property type="entry name" value="N-terminal domain of ligase-like"/>
    <property type="match status" value="1"/>
</dbReference>
<dbReference type="Pfam" id="PF00501">
    <property type="entry name" value="AMP-binding"/>
    <property type="match status" value="1"/>
</dbReference>
<protein>
    <recommendedName>
        <fullName evidence="5">Acetate--CoA ligase</fullName>
        <ecNumber evidence="5">6.2.1.1</ecNumber>
    </recommendedName>
</protein>
<gene>
    <name evidence="9" type="primary">acs</name>
    <name evidence="9" type="ORF">EYH45_07095</name>
</gene>
<name>A0A833EAG7_CALS0</name>
<dbReference type="GO" id="GO:0043955">
    <property type="term" value="F:3-hydroxypropionyl-CoA synthetase activity"/>
    <property type="evidence" value="ECO:0007669"/>
    <property type="project" value="UniProtKB-ARBA"/>
</dbReference>
<dbReference type="CDD" id="cd05966">
    <property type="entry name" value="ACS"/>
    <property type="match status" value="1"/>
</dbReference>
<dbReference type="InterPro" id="IPR042099">
    <property type="entry name" value="ANL_N_sf"/>
</dbReference>
<evidence type="ECO:0000256" key="5">
    <source>
        <dbReference type="NCBIfam" id="TIGR02188"/>
    </source>
</evidence>
<feature type="domain" description="AMP-binding enzyme C-terminal" evidence="7">
    <location>
        <begin position="553"/>
        <end position="631"/>
    </location>
</feature>
<dbReference type="InterPro" id="IPR025110">
    <property type="entry name" value="AMP-bd_C"/>
</dbReference>
<dbReference type="NCBIfam" id="NF001208">
    <property type="entry name" value="PRK00174.1"/>
    <property type="match status" value="1"/>
</dbReference>
<dbReference type="NCBIfam" id="TIGR02188">
    <property type="entry name" value="Ac_CoA_lig_AcsA"/>
    <property type="match status" value="1"/>
</dbReference>
<dbReference type="Pfam" id="PF16177">
    <property type="entry name" value="ACAS_N"/>
    <property type="match status" value="1"/>
</dbReference>
<evidence type="ECO:0000256" key="4">
    <source>
        <dbReference type="ARBA" id="ARBA00022840"/>
    </source>
</evidence>
<dbReference type="AlphaFoldDB" id="A0A833EAG7"/>
<dbReference type="InterPro" id="IPR020845">
    <property type="entry name" value="AMP-binding_CS"/>
</dbReference>
<dbReference type="GO" id="GO:0043427">
    <property type="term" value="P:carbon fixation by 3-hydroxypropionate cycle"/>
    <property type="evidence" value="ECO:0007669"/>
    <property type="project" value="UniProtKB-ARBA"/>
</dbReference>
<accession>A0A833EAG7</accession>
<evidence type="ECO:0000256" key="1">
    <source>
        <dbReference type="ARBA" id="ARBA00006432"/>
    </source>
</evidence>
<dbReference type="PANTHER" id="PTHR24095">
    <property type="entry name" value="ACETYL-COENZYME A SYNTHETASE"/>
    <property type="match status" value="1"/>
</dbReference>
<dbReference type="GO" id="GO:0003987">
    <property type="term" value="F:acetate-CoA ligase activity"/>
    <property type="evidence" value="ECO:0007669"/>
    <property type="project" value="UniProtKB-UniRule"/>
</dbReference>
<dbReference type="PANTHER" id="PTHR24095:SF232">
    <property type="entry name" value="ACETYL-COENZYME A SYNTHETASE"/>
    <property type="match status" value="1"/>
</dbReference>
<comment type="similarity">
    <text evidence="1">Belongs to the ATP-dependent AMP-binding enzyme family.</text>
</comment>
<evidence type="ECO:0000313" key="9">
    <source>
        <dbReference type="EMBL" id="HIQ30314.1"/>
    </source>
</evidence>
<dbReference type="GO" id="GO:0016208">
    <property type="term" value="F:AMP binding"/>
    <property type="evidence" value="ECO:0007669"/>
    <property type="project" value="InterPro"/>
</dbReference>
<dbReference type="SUPFAM" id="SSF56801">
    <property type="entry name" value="Acetyl-CoA synthetase-like"/>
    <property type="match status" value="1"/>
</dbReference>
<feature type="domain" description="Acetyl-coenzyme A synthetase N-terminal" evidence="8">
    <location>
        <begin position="34"/>
        <end position="89"/>
    </location>
</feature>
<evidence type="ECO:0000256" key="3">
    <source>
        <dbReference type="ARBA" id="ARBA00022741"/>
    </source>
</evidence>
<evidence type="ECO:0000313" key="10">
    <source>
        <dbReference type="Proteomes" id="UP000608579"/>
    </source>
</evidence>
<evidence type="ECO:0000259" key="7">
    <source>
        <dbReference type="Pfam" id="PF13193"/>
    </source>
</evidence>
<keyword evidence="4" id="KW-0067">ATP-binding</keyword>
<dbReference type="InterPro" id="IPR045851">
    <property type="entry name" value="AMP-bd_C_sf"/>
</dbReference>
<dbReference type="InterPro" id="IPR032387">
    <property type="entry name" value="ACAS_N"/>
</dbReference>
<keyword evidence="3" id="KW-0547">Nucleotide-binding</keyword>
<dbReference type="InterPro" id="IPR011904">
    <property type="entry name" value="Ac_CoA_lig"/>
</dbReference>
<dbReference type="Gene3D" id="3.30.300.30">
    <property type="match status" value="1"/>
</dbReference>
<evidence type="ECO:0000256" key="2">
    <source>
        <dbReference type="ARBA" id="ARBA00022598"/>
    </source>
</evidence>
<dbReference type="PROSITE" id="PS00455">
    <property type="entry name" value="AMP_BINDING"/>
    <property type="match status" value="1"/>
</dbReference>
<reference evidence="9" key="1">
    <citation type="journal article" date="2020" name="ISME J.">
        <title>Gammaproteobacteria mediating utilization of methyl-, sulfur- and petroleum organic compounds in deep ocean hydrothermal plumes.</title>
        <authorList>
            <person name="Zhou Z."/>
            <person name="Liu Y."/>
            <person name="Pan J."/>
            <person name="Cron B.R."/>
            <person name="Toner B.M."/>
            <person name="Anantharaman K."/>
            <person name="Breier J.A."/>
            <person name="Dick G.J."/>
            <person name="Li M."/>
        </authorList>
    </citation>
    <scope>NUCLEOTIDE SEQUENCE</scope>
    <source>
        <strain evidence="9">SZUA-1515</strain>
    </source>
</reference>
<dbReference type="FunFam" id="3.40.50.12780:FF:000001">
    <property type="entry name" value="Acetyl-coenzyme A synthetase"/>
    <property type="match status" value="1"/>
</dbReference>
<proteinExistence type="inferred from homology"/>
<feature type="domain" description="AMP-dependent synthetase/ligase" evidence="6">
    <location>
        <begin position="94"/>
        <end position="487"/>
    </location>
</feature>
<evidence type="ECO:0000259" key="6">
    <source>
        <dbReference type="Pfam" id="PF00501"/>
    </source>
</evidence>
<evidence type="ECO:0000259" key="8">
    <source>
        <dbReference type="Pfam" id="PF16177"/>
    </source>
</evidence>
<dbReference type="GO" id="GO:0019427">
    <property type="term" value="P:acetyl-CoA biosynthetic process from acetate"/>
    <property type="evidence" value="ECO:0007669"/>
    <property type="project" value="UniProtKB-UniRule"/>
</dbReference>
<dbReference type="EC" id="6.2.1.1" evidence="5"/>
<organism evidence="9 10">
    <name type="scientific">Caldiarchaeum subterraneum</name>
    <dbReference type="NCBI Taxonomy" id="311458"/>
    <lineage>
        <taxon>Archaea</taxon>
        <taxon>Nitrososphaerota</taxon>
        <taxon>Candidatus Caldarchaeales</taxon>
        <taxon>Candidatus Caldarchaeaceae</taxon>
        <taxon>Candidatus Caldarchaeum</taxon>
    </lineage>
</organism>
<dbReference type="Pfam" id="PF13193">
    <property type="entry name" value="AMP-binding_C"/>
    <property type="match status" value="1"/>
</dbReference>